<proteinExistence type="predicted"/>
<gene>
    <name evidence="1" type="ORF">TNIN_154261</name>
</gene>
<comment type="caution">
    <text evidence="1">The sequence shown here is derived from an EMBL/GenBank/DDBJ whole genome shotgun (WGS) entry which is preliminary data.</text>
</comment>
<sequence length="102" mass="11912">MVMFISHLPSKKLQEIKMVTHISTLLQPQAMLFILDWGQTNLITFCGGYLGEIDDFQLVYEELCDCHTLDVKAVEKLSCLYEQNFENFRSNLSFNVFARVWI</sequence>
<name>A0A8X7CDW9_9ARAC</name>
<organism evidence="1 2">
    <name type="scientific">Trichonephila inaurata madagascariensis</name>
    <dbReference type="NCBI Taxonomy" id="2747483"/>
    <lineage>
        <taxon>Eukaryota</taxon>
        <taxon>Metazoa</taxon>
        <taxon>Ecdysozoa</taxon>
        <taxon>Arthropoda</taxon>
        <taxon>Chelicerata</taxon>
        <taxon>Arachnida</taxon>
        <taxon>Araneae</taxon>
        <taxon>Araneomorphae</taxon>
        <taxon>Entelegynae</taxon>
        <taxon>Araneoidea</taxon>
        <taxon>Nephilidae</taxon>
        <taxon>Trichonephila</taxon>
        <taxon>Trichonephila inaurata</taxon>
    </lineage>
</organism>
<keyword evidence="2" id="KW-1185">Reference proteome</keyword>
<dbReference type="EMBL" id="BMAV01013610">
    <property type="protein sequence ID" value="GFY61369.1"/>
    <property type="molecule type" value="Genomic_DNA"/>
</dbReference>
<accession>A0A8X7CDW9</accession>
<dbReference type="AlphaFoldDB" id="A0A8X7CDW9"/>
<protein>
    <submittedName>
        <fullName evidence="1">Uncharacterized protein</fullName>
    </submittedName>
</protein>
<reference evidence="1" key="1">
    <citation type="submission" date="2020-08" db="EMBL/GenBank/DDBJ databases">
        <title>Multicomponent nature underlies the extraordinary mechanical properties of spider dragline silk.</title>
        <authorList>
            <person name="Kono N."/>
            <person name="Nakamura H."/>
            <person name="Mori M."/>
            <person name="Yoshida Y."/>
            <person name="Ohtoshi R."/>
            <person name="Malay A.D."/>
            <person name="Moran D.A.P."/>
            <person name="Tomita M."/>
            <person name="Numata K."/>
            <person name="Arakawa K."/>
        </authorList>
    </citation>
    <scope>NUCLEOTIDE SEQUENCE</scope>
</reference>
<evidence type="ECO:0000313" key="1">
    <source>
        <dbReference type="EMBL" id="GFY61369.1"/>
    </source>
</evidence>
<evidence type="ECO:0000313" key="2">
    <source>
        <dbReference type="Proteomes" id="UP000886998"/>
    </source>
</evidence>
<dbReference type="Proteomes" id="UP000886998">
    <property type="component" value="Unassembled WGS sequence"/>
</dbReference>